<proteinExistence type="inferred from homology"/>
<comment type="catalytic activity">
    <reaction evidence="13">
        <text>4-fumarylacetoacetate + H2O = acetoacetate + fumarate + H(+)</text>
        <dbReference type="Rhea" id="RHEA:10244"/>
        <dbReference type="ChEBI" id="CHEBI:13705"/>
        <dbReference type="ChEBI" id="CHEBI:15377"/>
        <dbReference type="ChEBI" id="CHEBI:15378"/>
        <dbReference type="ChEBI" id="CHEBI:18034"/>
        <dbReference type="ChEBI" id="CHEBI:29806"/>
        <dbReference type="EC" id="3.7.1.2"/>
    </reaction>
</comment>
<evidence type="ECO:0000256" key="10">
    <source>
        <dbReference type="PIRSR" id="PIRSR605959-1"/>
    </source>
</evidence>
<dbReference type="GO" id="GO:0004334">
    <property type="term" value="F:fumarylacetoacetase activity"/>
    <property type="evidence" value="ECO:0007669"/>
    <property type="project" value="UniProtKB-UniRule"/>
</dbReference>
<reference evidence="16" key="1">
    <citation type="submission" date="2022-09" db="EMBL/GenBank/DDBJ databases">
        <title>Chromosome-level assembly of Trichoderma breve T069, a fungus used in development of biopesticide product.</title>
        <authorList>
            <person name="Lin R."/>
            <person name="Liu T."/>
        </authorList>
    </citation>
    <scope>NUCLEOTIDE SEQUENCE</scope>
    <source>
        <strain evidence="16">T069</strain>
    </source>
</reference>
<feature type="domain" description="Fumarylacetoacetase-like C-terminal" evidence="14">
    <location>
        <begin position="132"/>
        <end position="401"/>
    </location>
</feature>
<dbReference type="PANTHER" id="PTHR43069">
    <property type="entry name" value="FUMARYLACETOACETASE"/>
    <property type="match status" value="1"/>
</dbReference>
<dbReference type="GO" id="GO:0006559">
    <property type="term" value="P:L-phenylalanine catabolic process"/>
    <property type="evidence" value="ECO:0007669"/>
    <property type="project" value="UniProtKB-UniRule"/>
</dbReference>
<dbReference type="AlphaFoldDB" id="A0A9W9B8V5"/>
<dbReference type="PANTHER" id="PTHR43069:SF2">
    <property type="entry name" value="FUMARYLACETOACETASE"/>
    <property type="match status" value="1"/>
</dbReference>
<dbReference type="Proteomes" id="UP001140511">
    <property type="component" value="Unassembled WGS sequence"/>
</dbReference>
<dbReference type="NCBIfam" id="TIGR01266">
    <property type="entry name" value="fum_ac_acetase"/>
    <property type="match status" value="1"/>
</dbReference>
<feature type="binding site" evidence="12">
    <location>
        <position position="242"/>
    </location>
    <ligand>
        <name>Ca(2+)</name>
        <dbReference type="ChEBI" id="CHEBI:29108"/>
    </ligand>
</feature>
<accession>A0A9W9B8V5</accession>
<dbReference type="EMBL" id="JAOPEN010000007">
    <property type="protein sequence ID" value="KAJ4855451.1"/>
    <property type="molecule type" value="Genomic_DNA"/>
</dbReference>
<dbReference type="Pfam" id="PF09298">
    <property type="entry name" value="FAA_hydrolase_N"/>
    <property type="match status" value="1"/>
</dbReference>
<keyword evidence="4 12" id="KW-0479">Metal-binding</keyword>
<dbReference type="GO" id="GO:0006572">
    <property type="term" value="P:L-tyrosine catabolic process"/>
    <property type="evidence" value="ECO:0007669"/>
    <property type="project" value="UniProtKB-UniRule"/>
</dbReference>
<keyword evidence="9 13" id="KW-0585">Phenylalanine catabolism</keyword>
<dbReference type="RefSeq" id="XP_056024509.1">
    <property type="nucleotide sequence ID" value="XM_056178219.1"/>
</dbReference>
<comment type="pathway">
    <text evidence="1 13">Amino-acid degradation; L-phenylalanine degradation; acetoacetate and fumarate from L-phenylalanine: step 6/6.</text>
</comment>
<evidence type="ECO:0000256" key="12">
    <source>
        <dbReference type="PIRSR" id="PIRSR605959-3"/>
    </source>
</evidence>
<feature type="binding site" evidence="12">
    <location>
        <position position="242"/>
    </location>
    <ligand>
        <name>Mg(2+)</name>
        <dbReference type="ChEBI" id="CHEBI:18420"/>
    </ligand>
</feature>
<feature type="binding site" evidence="11">
    <location>
        <position position="148"/>
    </location>
    <ligand>
        <name>substrate</name>
    </ligand>
</feature>
<dbReference type="GO" id="GO:1902000">
    <property type="term" value="P:homogentisate catabolic process"/>
    <property type="evidence" value="ECO:0007669"/>
    <property type="project" value="TreeGrafter"/>
</dbReference>
<dbReference type="InterPro" id="IPR015377">
    <property type="entry name" value="Fumarylacetoacetase_N"/>
</dbReference>
<dbReference type="Gene3D" id="2.30.30.230">
    <property type="entry name" value="Fumarylacetoacetase, N-terminal domain"/>
    <property type="match status" value="1"/>
</dbReference>
<sequence length="406" mass="44351">MSWLPLQPTSLFSLANIPFGIFSTPNNSTCRPGIAIGDYVLDPQSFANGGGFCASVDIQQHVAVFSAKTLNPFAILGRKFQRTVREYLQSILSIDTKNPEILRDNFVLRKDAIISLFDVQMHRPLDIGDYTDFYAGIHHASNVGKILRGPANALQPNYTHMPIAYHGRASSVVISGTAIRRPWGQIVPNLKAETKVPILGPSEKLDFELELGLFICQENTMGEPISISEAEKYVFGYVLINDWSARDLQSWEYVPLGPFGAKNFGTSISAWVVLADAIETTKGSGIQNSSQLLPYLSENSLNSIPQIELEVEITTAKGHSTTITRTNSKNLLWSWPQIIAHHTITGCNLRPGDLLGSGTISGAEPGPEGSMMEQTQNGKVPIQLDGGEERTVLLDGDTITLRGWAG</sequence>
<dbReference type="InterPro" id="IPR036462">
    <property type="entry name" value="Fumarylacetoacetase_N_sf"/>
</dbReference>
<dbReference type="EC" id="3.7.1.2" evidence="3 13"/>
<evidence type="ECO:0000256" key="13">
    <source>
        <dbReference type="RuleBase" id="RU366008"/>
    </source>
</evidence>
<protein>
    <recommendedName>
        <fullName evidence="3 13">Fumarylacetoacetase</fullName>
        <ecNumber evidence="3 13">3.7.1.2</ecNumber>
    </recommendedName>
    <alternativeName>
        <fullName evidence="13">Fumarylacetoacetate hydrolase</fullName>
    </alternativeName>
</protein>
<organism evidence="16 17">
    <name type="scientific">Trichoderma breve</name>
    <dbReference type="NCBI Taxonomy" id="2034170"/>
    <lineage>
        <taxon>Eukaryota</taxon>
        <taxon>Fungi</taxon>
        <taxon>Dikarya</taxon>
        <taxon>Ascomycota</taxon>
        <taxon>Pezizomycotina</taxon>
        <taxon>Sordariomycetes</taxon>
        <taxon>Hypocreomycetidae</taxon>
        <taxon>Hypocreales</taxon>
        <taxon>Hypocreaceae</taxon>
        <taxon>Trichoderma</taxon>
    </lineage>
</organism>
<feature type="binding site" evidence="12">
    <location>
        <position position="210"/>
    </location>
    <ligand>
        <name>Ca(2+)</name>
        <dbReference type="ChEBI" id="CHEBI:29108"/>
    </ligand>
</feature>
<evidence type="ECO:0000256" key="4">
    <source>
        <dbReference type="ARBA" id="ARBA00022723"/>
    </source>
</evidence>
<feature type="active site" description="Proton acceptor" evidence="10">
    <location>
        <position position="139"/>
    </location>
</feature>
<dbReference type="InterPro" id="IPR036663">
    <property type="entry name" value="Fumarylacetoacetase_C_sf"/>
</dbReference>
<dbReference type="SUPFAM" id="SSF63433">
    <property type="entry name" value="Fumarylacetoacetate hydrolase, FAH, N-terminal domain"/>
    <property type="match status" value="1"/>
</dbReference>
<evidence type="ECO:0000313" key="17">
    <source>
        <dbReference type="Proteomes" id="UP001140511"/>
    </source>
</evidence>
<evidence type="ECO:0000313" key="16">
    <source>
        <dbReference type="EMBL" id="KAJ4855451.1"/>
    </source>
</evidence>
<evidence type="ECO:0000259" key="14">
    <source>
        <dbReference type="Pfam" id="PF01557"/>
    </source>
</evidence>
<feature type="binding site" evidence="12">
    <location>
        <position position="266"/>
    </location>
    <ligand>
        <name>Mg(2+)</name>
        <dbReference type="ChEBI" id="CHEBI:18420"/>
    </ligand>
</feature>
<comment type="caution">
    <text evidence="16">The sequence shown here is derived from an EMBL/GenBank/DDBJ whole genome shotgun (WGS) entry which is preliminary data.</text>
</comment>
<evidence type="ECO:0000259" key="15">
    <source>
        <dbReference type="Pfam" id="PF09298"/>
    </source>
</evidence>
<dbReference type="GeneID" id="80872907"/>
<evidence type="ECO:0000256" key="5">
    <source>
        <dbReference type="ARBA" id="ARBA00022801"/>
    </source>
</evidence>
<comment type="cofactor">
    <cofactor evidence="13">
        <name>Mg(2+)</name>
        <dbReference type="ChEBI" id="CHEBI:18420"/>
    </cofactor>
    <cofactor evidence="13">
        <name>Ca(2+)</name>
        <dbReference type="ChEBI" id="CHEBI:29108"/>
    </cofactor>
</comment>
<evidence type="ECO:0000256" key="3">
    <source>
        <dbReference type="ARBA" id="ARBA00012094"/>
    </source>
</evidence>
<feature type="binding site" evidence="11">
    <location>
        <position position="253"/>
    </location>
    <ligand>
        <name>substrate</name>
    </ligand>
</feature>
<keyword evidence="5 13" id="KW-0378">Hydrolase</keyword>
<dbReference type="Gene3D" id="3.90.850.10">
    <property type="entry name" value="Fumarylacetoacetase-like, C-terminal domain"/>
    <property type="match status" value="1"/>
</dbReference>
<gene>
    <name evidence="16" type="ORF">T069G_11009</name>
</gene>
<keyword evidence="7 12" id="KW-0460">Magnesium</keyword>
<dbReference type="SUPFAM" id="SSF56529">
    <property type="entry name" value="FAH"/>
    <property type="match status" value="1"/>
</dbReference>
<keyword evidence="17" id="KW-1185">Reference proteome</keyword>
<keyword evidence="6 12" id="KW-0106">Calcium</keyword>
<dbReference type="GO" id="GO:0046872">
    <property type="term" value="F:metal ion binding"/>
    <property type="evidence" value="ECO:0007669"/>
    <property type="project" value="UniProtKB-UniRule"/>
</dbReference>
<evidence type="ECO:0000256" key="2">
    <source>
        <dbReference type="ARBA" id="ARBA00010211"/>
    </source>
</evidence>
<evidence type="ECO:0000256" key="8">
    <source>
        <dbReference type="ARBA" id="ARBA00022878"/>
    </source>
</evidence>
<feature type="binding site" evidence="12">
    <location>
        <position position="262"/>
    </location>
    <ligand>
        <name>Mg(2+)</name>
        <dbReference type="ChEBI" id="CHEBI:18420"/>
    </ligand>
</feature>
<feature type="binding site" evidence="11">
    <location>
        <position position="249"/>
    </location>
    <ligand>
        <name>substrate</name>
    </ligand>
</feature>
<evidence type="ECO:0000256" key="11">
    <source>
        <dbReference type="PIRSR" id="PIRSR605959-2"/>
    </source>
</evidence>
<dbReference type="Pfam" id="PF01557">
    <property type="entry name" value="FAA_hydrolase"/>
    <property type="match status" value="1"/>
</dbReference>
<feature type="binding site" evidence="12">
    <location>
        <position position="132"/>
    </location>
    <ligand>
        <name>Ca(2+)</name>
        <dbReference type="ChEBI" id="CHEBI:29108"/>
    </ligand>
</feature>
<feature type="binding site" evidence="11">
    <location>
        <position position="359"/>
    </location>
    <ligand>
        <name>substrate</name>
    </ligand>
</feature>
<feature type="binding site" evidence="12">
    <location>
        <position position="208"/>
    </location>
    <ligand>
        <name>Ca(2+)</name>
        <dbReference type="ChEBI" id="CHEBI:29108"/>
    </ligand>
</feature>
<keyword evidence="8 13" id="KW-0828">Tyrosine catabolism</keyword>
<dbReference type="InterPro" id="IPR011234">
    <property type="entry name" value="Fumarylacetoacetase-like_C"/>
</dbReference>
<name>A0A9W9B8V5_9HYPO</name>
<feature type="domain" description="Fumarylacetoacetase N-terminal" evidence="15">
    <location>
        <begin position="15"/>
        <end position="124"/>
    </location>
</feature>
<feature type="binding site" evidence="11">
    <location>
        <position position="134"/>
    </location>
    <ligand>
        <name>substrate</name>
    </ligand>
</feature>
<evidence type="ECO:0000256" key="7">
    <source>
        <dbReference type="ARBA" id="ARBA00022842"/>
    </source>
</evidence>
<evidence type="ECO:0000256" key="6">
    <source>
        <dbReference type="ARBA" id="ARBA00022837"/>
    </source>
</evidence>
<evidence type="ECO:0000256" key="9">
    <source>
        <dbReference type="ARBA" id="ARBA00023232"/>
    </source>
</evidence>
<dbReference type="InterPro" id="IPR005959">
    <property type="entry name" value="Fumarylacetoacetase"/>
</dbReference>
<evidence type="ECO:0000256" key="1">
    <source>
        <dbReference type="ARBA" id="ARBA00004782"/>
    </source>
</evidence>
<comment type="similarity">
    <text evidence="2 13">Belongs to the FAH family.</text>
</comment>